<dbReference type="GO" id="GO:0009451">
    <property type="term" value="P:RNA modification"/>
    <property type="evidence" value="ECO:0007669"/>
    <property type="project" value="InterPro"/>
</dbReference>
<organism evidence="1 2">
    <name type="scientific">Adiantum capillus-veneris</name>
    <name type="common">Maidenhair fern</name>
    <dbReference type="NCBI Taxonomy" id="13818"/>
    <lineage>
        <taxon>Eukaryota</taxon>
        <taxon>Viridiplantae</taxon>
        <taxon>Streptophyta</taxon>
        <taxon>Embryophyta</taxon>
        <taxon>Tracheophyta</taxon>
        <taxon>Polypodiopsida</taxon>
        <taxon>Polypodiidae</taxon>
        <taxon>Polypodiales</taxon>
        <taxon>Pteridineae</taxon>
        <taxon>Pteridaceae</taxon>
        <taxon>Vittarioideae</taxon>
        <taxon>Adiantum</taxon>
    </lineage>
</organism>
<evidence type="ECO:0008006" key="3">
    <source>
        <dbReference type="Google" id="ProtNLM"/>
    </source>
</evidence>
<dbReference type="GO" id="GO:0003723">
    <property type="term" value="F:RNA binding"/>
    <property type="evidence" value="ECO:0007669"/>
    <property type="project" value="InterPro"/>
</dbReference>
<reference evidence="1" key="1">
    <citation type="submission" date="2021-01" db="EMBL/GenBank/DDBJ databases">
        <title>Adiantum capillus-veneris genome.</title>
        <authorList>
            <person name="Fang Y."/>
            <person name="Liao Q."/>
        </authorList>
    </citation>
    <scope>NUCLEOTIDE SEQUENCE</scope>
    <source>
        <strain evidence="1">H3</strain>
        <tissue evidence="1">Leaf</tissue>
    </source>
</reference>
<dbReference type="EMBL" id="JABFUD020000024">
    <property type="protein sequence ID" value="KAI5060027.1"/>
    <property type="molecule type" value="Genomic_DNA"/>
</dbReference>
<comment type="caution">
    <text evidence="1">The sequence shown here is derived from an EMBL/GenBank/DDBJ whole genome shotgun (WGS) entry which is preliminary data.</text>
</comment>
<name>A0A9D4U2P4_ADICA</name>
<dbReference type="PANTHER" id="PTHR47926:SF533">
    <property type="entry name" value="DYW DOMAIN-CONTAINING PROTEIN"/>
    <property type="match status" value="1"/>
</dbReference>
<dbReference type="Gene3D" id="1.25.40.10">
    <property type="entry name" value="Tetratricopeptide repeat domain"/>
    <property type="match status" value="1"/>
</dbReference>
<dbReference type="InterPro" id="IPR046960">
    <property type="entry name" value="PPR_At4g14850-like_plant"/>
</dbReference>
<dbReference type="InterPro" id="IPR011990">
    <property type="entry name" value="TPR-like_helical_dom_sf"/>
</dbReference>
<dbReference type="OrthoDB" id="1935468at2759"/>
<dbReference type="Proteomes" id="UP000886520">
    <property type="component" value="Chromosome 24"/>
</dbReference>
<gene>
    <name evidence="1" type="ORF">GOP47_0024447</name>
</gene>
<dbReference type="AlphaFoldDB" id="A0A9D4U2P4"/>
<keyword evidence="2" id="KW-1185">Reference proteome</keyword>
<sequence>MWARSPCLLARYIHTRNTITPLATAPESQLNPKDAHVPTLASLLKQCDSLSVGRQAHDFITKEPSLVQGQDIHIAIVKYGYEKDRLLGTALLSLYGECGFLPDALKVFRSISGLDTASWNAMIVSVIHSGALMRAWTCML</sequence>
<evidence type="ECO:0000313" key="1">
    <source>
        <dbReference type="EMBL" id="KAI5060027.1"/>
    </source>
</evidence>
<dbReference type="PANTHER" id="PTHR47926">
    <property type="entry name" value="PENTATRICOPEPTIDE REPEAT-CONTAINING PROTEIN"/>
    <property type="match status" value="1"/>
</dbReference>
<evidence type="ECO:0000313" key="2">
    <source>
        <dbReference type="Proteomes" id="UP000886520"/>
    </source>
</evidence>
<protein>
    <recommendedName>
        <fullName evidence="3">Pentatricopeptide repeat-containing protein</fullName>
    </recommendedName>
</protein>
<accession>A0A9D4U2P4</accession>
<proteinExistence type="predicted"/>